<dbReference type="AlphaFoldDB" id="A0AAD9JTF4"/>
<dbReference type="EMBL" id="JAODUO010001842">
    <property type="protein sequence ID" value="KAK2157890.1"/>
    <property type="molecule type" value="Genomic_DNA"/>
</dbReference>
<keyword evidence="2" id="KW-1185">Reference proteome</keyword>
<dbReference type="Proteomes" id="UP001209878">
    <property type="component" value="Unassembled WGS sequence"/>
</dbReference>
<sequence>MKGVLSPNKEWGPAVEKYRTGLNASPDTVNRVPINRELWAHSGHNIDNMASRQVTQPSDSRRCHHWCFFFYLVSIVDTRWGDTVGAFATVTWLIGVLRCDLFRNMTLSTLAPPPAFAGVSSDAQLTPVAPPTVECNVDHSKLLFDVSIACRTSLGHRSDFRCARDDVSNRRKHGKGSE</sequence>
<evidence type="ECO:0000313" key="1">
    <source>
        <dbReference type="EMBL" id="KAK2157890.1"/>
    </source>
</evidence>
<accession>A0AAD9JTF4</accession>
<organism evidence="1 2">
    <name type="scientific">Ridgeia piscesae</name>
    <name type="common">Tubeworm</name>
    <dbReference type="NCBI Taxonomy" id="27915"/>
    <lineage>
        <taxon>Eukaryota</taxon>
        <taxon>Metazoa</taxon>
        <taxon>Spiralia</taxon>
        <taxon>Lophotrochozoa</taxon>
        <taxon>Annelida</taxon>
        <taxon>Polychaeta</taxon>
        <taxon>Sedentaria</taxon>
        <taxon>Canalipalpata</taxon>
        <taxon>Sabellida</taxon>
        <taxon>Siboglinidae</taxon>
        <taxon>Ridgeia</taxon>
    </lineage>
</organism>
<protein>
    <submittedName>
        <fullName evidence="1">Uncharacterized protein</fullName>
    </submittedName>
</protein>
<comment type="caution">
    <text evidence="1">The sequence shown here is derived from an EMBL/GenBank/DDBJ whole genome shotgun (WGS) entry which is preliminary data.</text>
</comment>
<name>A0AAD9JTF4_RIDPI</name>
<reference evidence="1" key="1">
    <citation type="journal article" date="2023" name="Mol. Biol. Evol.">
        <title>Third-Generation Sequencing Reveals the Adaptive Role of the Epigenome in Three Deep-Sea Polychaetes.</title>
        <authorList>
            <person name="Perez M."/>
            <person name="Aroh O."/>
            <person name="Sun Y."/>
            <person name="Lan Y."/>
            <person name="Juniper S.K."/>
            <person name="Young C.R."/>
            <person name="Angers B."/>
            <person name="Qian P.Y."/>
        </authorList>
    </citation>
    <scope>NUCLEOTIDE SEQUENCE</scope>
    <source>
        <strain evidence="1">R07B-5</strain>
    </source>
</reference>
<proteinExistence type="predicted"/>
<gene>
    <name evidence="1" type="ORF">NP493_1843g00007</name>
</gene>
<evidence type="ECO:0000313" key="2">
    <source>
        <dbReference type="Proteomes" id="UP001209878"/>
    </source>
</evidence>